<evidence type="ECO:0000313" key="2">
    <source>
        <dbReference type="Proteomes" id="UP001198862"/>
    </source>
</evidence>
<sequence>MFSIAFAAKAKLEGVKRIEGQVGEIAVLKARSSTSKPPKAASTHRKVN</sequence>
<dbReference type="Proteomes" id="UP001198862">
    <property type="component" value="Unassembled WGS sequence"/>
</dbReference>
<dbReference type="RefSeq" id="WP_156716986.1">
    <property type="nucleotide sequence ID" value="NZ_JAJISD010000003.1"/>
</dbReference>
<reference evidence="1 2" key="1">
    <citation type="submission" date="2021-11" db="EMBL/GenBank/DDBJ databases">
        <authorList>
            <person name="Lee D.-H."/>
            <person name="Kim S.-B."/>
        </authorList>
    </citation>
    <scope>NUCLEOTIDE SEQUENCE [LARGE SCALE GENOMIC DNA]</scope>
    <source>
        <strain evidence="1 2">KCTC 52223</strain>
    </source>
</reference>
<dbReference type="EMBL" id="JAJISD010000003">
    <property type="protein sequence ID" value="MCC8429366.1"/>
    <property type="molecule type" value="Genomic_DNA"/>
</dbReference>
<gene>
    <name evidence="1" type="ORF">LJ725_10330</name>
</gene>
<proteinExistence type="predicted"/>
<evidence type="ECO:0000313" key="1">
    <source>
        <dbReference type="EMBL" id="MCC8429366.1"/>
    </source>
</evidence>
<keyword evidence="2" id="KW-1185">Reference proteome</keyword>
<name>A0ABS8KTG9_9HYPH</name>
<comment type="caution">
    <text evidence="1">The sequence shown here is derived from an EMBL/GenBank/DDBJ whole genome shotgun (WGS) entry which is preliminary data.</text>
</comment>
<protein>
    <submittedName>
        <fullName evidence="1">Uncharacterized protein</fullName>
    </submittedName>
</protein>
<accession>A0ABS8KTG9</accession>
<organism evidence="1 2">
    <name type="scientific">Reyranella aquatilis</name>
    <dbReference type="NCBI Taxonomy" id="2035356"/>
    <lineage>
        <taxon>Bacteria</taxon>
        <taxon>Pseudomonadati</taxon>
        <taxon>Pseudomonadota</taxon>
        <taxon>Alphaproteobacteria</taxon>
        <taxon>Hyphomicrobiales</taxon>
        <taxon>Reyranellaceae</taxon>
        <taxon>Reyranella</taxon>
    </lineage>
</organism>